<feature type="domain" description="HTH lysR-type" evidence="5">
    <location>
        <begin position="3"/>
        <end position="60"/>
    </location>
</feature>
<dbReference type="Pfam" id="PF03466">
    <property type="entry name" value="LysR_substrate"/>
    <property type="match status" value="1"/>
</dbReference>
<keyword evidence="4" id="KW-0804">Transcription</keyword>
<dbReference type="Proteomes" id="UP001501706">
    <property type="component" value="Unassembled WGS sequence"/>
</dbReference>
<evidence type="ECO:0000256" key="4">
    <source>
        <dbReference type="ARBA" id="ARBA00023163"/>
    </source>
</evidence>
<organism evidence="6 7">
    <name type="scientific">Pigmentiphaga daeguensis</name>
    <dbReference type="NCBI Taxonomy" id="414049"/>
    <lineage>
        <taxon>Bacteria</taxon>
        <taxon>Pseudomonadati</taxon>
        <taxon>Pseudomonadota</taxon>
        <taxon>Betaproteobacteria</taxon>
        <taxon>Burkholderiales</taxon>
        <taxon>Alcaligenaceae</taxon>
        <taxon>Pigmentiphaga</taxon>
    </lineage>
</organism>
<name>A0ABP3M7R3_9BURK</name>
<evidence type="ECO:0000313" key="6">
    <source>
        <dbReference type="EMBL" id="GAA0513638.1"/>
    </source>
</evidence>
<dbReference type="PANTHER" id="PTHR30419">
    <property type="entry name" value="HTH-TYPE TRANSCRIPTIONAL REGULATOR YBHD"/>
    <property type="match status" value="1"/>
</dbReference>
<accession>A0ABP3M7R3</accession>
<dbReference type="InterPro" id="IPR000847">
    <property type="entry name" value="LysR_HTH_N"/>
</dbReference>
<keyword evidence="7" id="KW-1185">Reference proteome</keyword>
<evidence type="ECO:0000256" key="2">
    <source>
        <dbReference type="ARBA" id="ARBA00023015"/>
    </source>
</evidence>
<protein>
    <submittedName>
        <fullName evidence="6">LysR family transcriptional regulator</fullName>
    </submittedName>
</protein>
<proteinExistence type="inferred from homology"/>
<keyword evidence="3" id="KW-0238">DNA-binding</keyword>
<reference evidence="7" key="1">
    <citation type="journal article" date="2019" name="Int. J. Syst. Evol. Microbiol.">
        <title>The Global Catalogue of Microorganisms (GCM) 10K type strain sequencing project: providing services to taxonomists for standard genome sequencing and annotation.</title>
        <authorList>
            <consortium name="The Broad Institute Genomics Platform"/>
            <consortium name="The Broad Institute Genome Sequencing Center for Infectious Disease"/>
            <person name="Wu L."/>
            <person name="Ma J."/>
        </authorList>
    </citation>
    <scope>NUCLEOTIDE SEQUENCE [LARGE SCALE GENOMIC DNA]</scope>
    <source>
        <strain evidence="7">JCM 14330</strain>
    </source>
</reference>
<dbReference type="PROSITE" id="PS50931">
    <property type="entry name" value="HTH_LYSR"/>
    <property type="match status" value="1"/>
</dbReference>
<evidence type="ECO:0000256" key="3">
    <source>
        <dbReference type="ARBA" id="ARBA00023125"/>
    </source>
</evidence>
<dbReference type="RefSeq" id="WP_087839970.1">
    <property type="nucleotide sequence ID" value="NZ_BAAAEN010000013.1"/>
</dbReference>
<evidence type="ECO:0000313" key="7">
    <source>
        <dbReference type="Proteomes" id="UP001501706"/>
    </source>
</evidence>
<dbReference type="SUPFAM" id="SSF53850">
    <property type="entry name" value="Periplasmic binding protein-like II"/>
    <property type="match status" value="1"/>
</dbReference>
<dbReference type="Gene3D" id="3.40.190.290">
    <property type="match status" value="1"/>
</dbReference>
<evidence type="ECO:0000256" key="1">
    <source>
        <dbReference type="ARBA" id="ARBA00009437"/>
    </source>
</evidence>
<dbReference type="Gene3D" id="1.10.10.10">
    <property type="entry name" value="Winged helix-like DNA-binding domain superfamily/Winged helix DNA-binding domain"/>
    <property type="match status" value="1"/>
</dbReference>
<keyword evidence="2" id="KW-0805">Transcription regulation</keyword>
<dbReference type="InterPro" id="IPR005119">
    <property type="entry name" value="LysR_subst-bd"/>
</dbReference>
<dbReference type="Pfam" id="PF00126">
    <property type="entry name" value="HTH_1"/>
    <property type="match status" value="1"/>
</dbReference>
<dbReference type="SUPFAM" id="SSF46785">
    <property type="entry name" value="Winged helix' DNA-binding domain"/>
    <property type="match status" value="1"/>
</dbReference>
<gene>
    <name evidence="6" type="ORF">GCM10009097_33780</name>
</gene>
<dbReference type="PRINTS" id="PR00039">
    <property type="entry name" value="HTHLYSR"/>
</dbReference>
<dbReference type="InterPro" id="IPR050950">
    <property type="entry name" value="HTH-type_LysR_regulators"/>
</dbReference>
<evidence type="ECO:0000259" key="5">
    <source>
        <dbReference type="PROSITE" id="PS50931"/>
    </source>
</evidence>
<comment type="caution">
    <text evidence="6">The sequence shown here is derived from an EMBL/GenBank/DDBJ whole genome shotgun (WGS) entry which is preliminary data.</text>
</comment>
<sequence length="300" mass="32942">MNLSLRQLQVFLHVARIGNFTRAAEKAHMTQAGLSIMIREMEKQLDCRLFDRTTRMVVLTEAGRDLLPVAQRVVGDLEEVVSKLGVAGRRARQTLRIAATPLISSNILPRVFQLFKQSHPHVELRLADTELQQVEALVAAGEADIGLGFFFKPLAGLDRAPVGKFRLMRVAPTDGVPGRPVGTAAWTSLREVPLLGLPPANPIQRLIEPHLEKIGRGNEDRASFNFFETLISMVEAGLGTAVIPTFALVACHRHRVATDLLVKPAVSLDLYQVTRRGFKGPPVLDDFRATLMQALPAVGS</sequence>
<dbReference type="InterPro" id="IPR036388">
    <property type="entry name" value="WH-like_DNA-bd_sf"/>
</dbReference>
<dbReference type="InterPro" id="IPR036390">
    <property type="entry name" value="WH_DNA-bd_sf"/>
</dbReference>
<dbReference type="EMBL" id="BAAAEN010000013">
    <property type="protein sequence ID" value="GAA0513638.1"/>
    <property type="molecule type" value="Genomic_DNA"/>
</dbReference>
<comment type="similarity">
    <text evidence="1">Belongs to the LysR transcriptional regulatory family.</text>
</comment>